<keyword evidence="1" id="KW-1133">Transmembrane helix</keyword>
<keyword evidence="1" id="KW-0472">Membrane</keyword>
<dbReference type="EMBL" id="BRLH01000001">
    <property type="protein sequence ID" value="GKX54069.1"/>
    <property type="molecule type" value="Genomic_DNA"/>
</dbReference>
<protein>
    <submittedName>
        <fullName evidence="2">Uncharacterized protein</fullName>
    </submittedName>
</protein>
<feature type="transmembrane region" description="Helical" evidence="1">
    <location>
        <begin position="33"/>
        <end position="52"/>
    </location>
</feature>
<reference evidence="2" key="1">
    <citation type="submission" date="2022-06" db="EMBL/GenBank/DDBJ databases">
        <title>Draft genome sequences of Leminorella grimontii str. JCM5902.</title>
        <authorList>
            <person name="Wakabayashi Y."/>
            <person name="Kojima K."/>
        </authorList>
    </citation>
    <scope>NUCLEOTIDE SEQUENCE</scope>
    <source>
        <strain evidence="2">JCM 5902</strain>
    </source>
</reference>
<evidence type="ECO:0000313" key="2">
    <source>
        <dbReference type="EMBL" id="GKX54069.1"/>
    </source>
</evidence>
<keyword evidence="1" id="KW-0812">Transmembrane</keyword>
<accession>A0AAV5MXC8</accession>
<dbReference type="AlphaFoldDB" id="A0AAV5MXC8"/>
<evidence type="ECO:0000256" key="1">
    <source>
        <dbReference type="SAM" id="Phobius"/>
    </source>
</evidence>
<keyword evidence="3" id="KW-1185">Reference proteome</keyword>
<gene>
    <name evidence="2" type="ORF">SOASR030_01810</name>
</gene>
<sequence>MNFHHFAVVDSLILIFGEGLAVAVRCSEGVKAFMFSMVFLFVACAVGIYWAANGGFPSAGNKSPSQRQPSEIKVSEKGLERELNAMRPGQELTVRKSEKRGEWIVRAKKIPD</sequence>
<comment type="caution">
    <text evidence="2">The sequence shown here is derived from an EMBL/GenBank/DDBJ whole genome shotgun (WGS) entry which is preliminary data.</text>
</comment>
<name>A0AAV5MXC8_9GAMM</name>
<proteinExistence type="predicted"/>
<evidence type="ECO:0000313" key="3">
    <source>
        <dbReference type="Proteomes" id="UP001058124"/>
    </source>
</evidence>
<dbReference type="Proteomes" id="UP001058124">
    <property type="component" value="Unassembled WGS sequence"/>
</dbReference>
<organism evidence="2 3">
    <name type="scientific">Leminorella grimontii</name>
    <dbReference type="NCBI Taxonomy" id="82981"/>
    <lineage>
        <taxon>Bacteria</taxon>
        <taxon>Pseudomonadati</taxon>
        <taxon>Pseudomonadota</taxon>
        <taxon>Gammaproteobacteria</taxon>
        <taxon>Enterobacterales</taxon>
        <taxon>Budviciaceae</taxon>
        <taxon>Leminorella</taxon>
    </lineage>
</organism>